<dbReference type="Pfam" id="PF01547">
    <property type="entry name" value="SBP_bac_1"/>
    <property type="match status" value="1"/>
</dbReference>
<gene>
    <name evidence="7" type="ORF">EDD28_0905</name>
</gene>
<keyword evidence="8" id="KW-1185">Reference proteome</keyword>
<keyword evidence="1" id="KW-1003">Cell membrane</keyword>
<name>A0A3N2D9G8_9MICO</name>
<dbReference type="PANTHER" id="PTHR43649:SF33">
    <property type="entry name" value="POLYGALACTURONAN_RHAMNOGALACTURONAN-BINDING PROTEIN YTCQ"/>
    <property type="match status" value="1"/>
</dbReference>
<dbReference type="EMBL" id="RKHQ01000001">
    <property type="protein sequence ID" value="ROR96322.1"/>
    <property type="molecule type" value="Genomic_DNA"/>
</dbReference>
<dbReference type="AlphaFoldDB" id="A0A3N2D9G8"/>
<reference evidence="7 8" key="1">
    <citation type="submission" date="2018-11" db="EMBL/GenBank/DDBJ databases">
        <title>Sequencing the genomes of 1000 actinobacteria strains.</title>
        <authorList>
            <person name="Klenk H.-P."/>
        </authorList>
    </citation>
    <scope>NUCLEOTIDE SEQUENCE [LARGE SCALE GENOMIC DNA]</scope>
    <source>
        <strain evidence="7 8">DSM 13521</strain>
    </source>
</reference>
<keyword evidence="4" id="KW-0564">Palmitate</keyword>
<sequence length="429" mass="45604">MTIRIKRAATATAAVAAAVLLASCSTGTDESPVDEGPVTIAWWSGLAGSDDIAAQWNAEHPDIQVEHSDAPGSWQDQAAKLTAALKAGEAPCVAMMENPFIPSLAVAGALLDVTDEVAEFQGDYIERTWDAVTFGGQAFGVPQGTGPMAMFYRADRLEELGIDVPTTWDEFYEASKTVAEKAPGTYLTGMGADDGGGFVSLAAQHSDPWFGIDGDSWVVDIDNEATRDVADYWQKLRDEGLLNLTNRWDPTFYNDLSEGRQLAVIGGSWQADLIADNVTGGAGSWAVAPMPSWDGGQQVSAPNGGSSVIAIAGCEHPAQAMEFAHFITSDADTTIALGGFPAATLDSIPERDATVDFFGGQQVNQEIARIAETVAPWTWSPTWNETKPVFDDGMGGFKDQNGTLRELLTKLQKQQVDSMTAAGVSVTEK</sequence>
<feature type="chain" id="PRO_5038581913" evidence="6">
    <location>
        <begin position="29"/>
        <end position="429"/>
    </location>
</feature>
<dbReference type="InterPro" id="IPR006059">
    <property type="entry name" value="SBP"/>
</dbReference>
<keyword evidence="2 6" id="KW-0732">Signal</keyword>
<evidence type="ECO:0000256" key="1">
    <source>
        <dbReference type="ARBA" id="ARBA00022475"/>
    </source>
</evidence>
<dbReference type="Proteomes" id="UP000275356">
    <property type="component" value="Unassembled WGS sequence"/>
</dbReference>
<proteinExistence type="predicted"/>
<dbReference type="PANTHER" id="PTHR43649">
    <property type="entry name" value="ARABINOSE-BINDING PROTEIN-RELATED"/>
    <property type="match status" value="1"/>
</dbReference>
<dbReference type="RefSeq" id="WP_123738515.1">
    <property type="nucleotide sequence ID" value="NZ_RKHQ01000001.1"/>
</dbReference>
<dbReference type="InterPro" id="IPR050490">
    <property type="entry name" value="Bact_solute-bd_prot1"/>
</dbReference>
<organism evidence="7 8">
    <name type="scientific">Salana multivorans</name>
    <dbReference type="NCBI Taxonomy" id="120377"/>
    <lineage>
        <taxon>Bacteria</taxon>
        <taxon>Bacillati</taxon>
        <taxon>Actinomycetota</taxon>
        <taxon>Actinomycetes</taxon>
        <taxon>Micrococcales</taxon>
        <taxon>Beutenbergiaceae</taxon>
        <taxon>Salana</taxon>
    </lineage>
</organism>
<dbReference type="SUPFAM" id="SSF53850">
    <property type="entry name" value="Periplasmic binding protein-like II"/>
    <property type="match status" value="1"/>
</dbReference>
<evidence type="ECO:0000256" key="2">
    <source>
        <dbReference type="ARBA" id="ARBA00022729"/>
    </source>
</evidence>
<comment type="caution">
    <text evidence="7">The sequence shown here is derived from an EMBL/GenBank/DDBJ whole genome shotgun (WGS) entry which is preliminary data.</text>
</comment>
<feature type="signal peptide" evidence="6">
    <location>
        <begin position="1"/>
        <end position="28"/>
    </location>
</feature>
<evidence type="ECO:0000256" key="6">
    <source>
        <dbReference type="SAM" id="SignalP"/>
    </source>
</evidence>
<keyword evidence="7" id="KW-0813">Transport</keyword>
<keyword evidence="3" id="KW-0472">Membrane</keyword>
<accession>A0A3N2D9G8</accession>
<evidence type="ECO:0000313" key="8">
    <source>
        <dbReference type="Proteomes" id="UP000275356"/>
    </source>
</evidence>
<evidence type="ECO:0000256" key="3">
    <source>
        <dbReference type="ARBA" id="ARBA00023136"/>
    </source>
</evidence>
<dbReference type="PROSITE" id="PS51257">
    <property type="entry name" value="PROKAR_LIPOPROTEIN"/>
    <property type="match status" value="1"/>
</dbReference>
<evidence type="ECO:0000313" key="7">
    <source>
        <dbReference type="EMBL" id="ROR96322.1"/>
    </source>
</evidence>
<keyword evidence="5" id="KW-0449">Lipoprotein</keyword>
<dbReference type="Gene3D" id="3.40.190.10">
    <property type="entry name" value="Periplasmic binding protein-like II"/>
    <property type="match status" value="3"/>
</dbReference>
<protein>
    <submittedName>
        <fullName evidence="7">Multiple sugar transport system substrate-binding protein</fullName>
    </submittedName>
</protein>
<dbReference type="OrthoDB" id="2515046at2"/>
<evidence type="ECO:0000256" key="4">
    <source>
        <dbReference type="ARBA" id="ARBA00023139"/>
    </source>
</evidence>
<evidence type="ECO:0000256" key="5">
    <source>
        <dbReference type="ARBA" id="ARBA00023288"/>
    </source>
</evidence>
<keyword evidence="7" id="KW-0762">Sugar transport</keyword>